<comment type="caution">
    <text evidence="2">The sequence shown here is derived from an EMBL/GenBank/DDBJ whole genome shotgun (WGS) entry which is preliminary data.</text>
</comment>
<organism evidence="2 3">
    <name type="scientific">Mucuna pruriens</name>
    <name type="common">Velvet bean</name>
    <name type="synonym">Dolichos pruriens</name>
    <dbReference type="NCBI Taxonomy" id="157652"/>
    <lineage>
        <taxon>Eukaryota</taxon>
        <taxon>Viridiplantae</taxon>
        <taxon>Streptophyta</taxon>
        <taxon>Embryophyta</taxon>
        <taxon>Tracheophyta</taxon>
        <taxon>Spermatophyta</taxon>
        <taxon>Magnoliopsida</taxon>
        <taxon>eudicotyledons</taxon>
        <taxon>Gunneridae</taxon>
        <taxon>Pentapetalae</taxon>
        <taxon>rosids</taxon>
        <taxon>fabids</taxon>
        <taxon>Fabales</taxon>
        <taxon>Fabaceae</taxon>
        <taxon>Papilionoideae</taxon>
        <taxon>50 kb inversion clade</taxon>
        <taxon>NPAAA clade</taxon>
        <taxon>indigoferoid/millettioid clade</taxon>
        <taxon>Phaseoleae</taxon>
        <taxon>Mucuna</taxon>
    </lineage>
</organism>
<sequence>MEGNPTQPRFPMGRVRIKKNRSSLEGTKVPRRGVHPLKATAMRSNIKFFKCMGKGHIVSQCPNKHTMILRDDDDIESESSHEETSTSSREGYNSDEVLFEGDLLMVRRLMSTFIEDDQS</sequence>
<dbReference type="PANTHER" id="PTHR35046">
    <property type="entry name" value="ZINC KNUCKLE (CCHC-TYPE) FAMILY PROTEIN"/>
    <property type="match status" value="1"/>
</dbReference>
<dbReference type="Proteomes" id="UP000257109">
    <property type="component" value="Unassembled WGS sequence"/>
</dbReference>
<proteinExistence type="predicted"/>
<reference evidence="2" key="1">
    <citation type="submission" date="2018-05" db="EMBL/GenBank/DDBJ databases">
        <title>Draft genome of Mucuna pruriens seed.</title>
        <authorList>
            <person name="Nnadi N.E."/>
            <person name="Vos R."/>
            <person name="Hasami M.H."/>
            <person name="Devisetty U.K."/>
            <person name="Aguiy J.C."/>
        </authorList>
    </citation>
    <scope>NUCLEOTIDE SEQUENCE [LARGE SCALE GENOMIC DNA]</scope>
    <source>
        <strain evidence="2">JCA_2017</strain>
    </source>
</reference>
<evidence type="ECO:0000256" key="1">
    <source>
        <dbReference type="SAM" id="MobiDB-lite"/>
    </source>
</evidence>
<dbReference type="PANTHER" id="PTHR35046:SF21">
    <property type="entry name" value="RETROTRANSPOSON GAG DOMAIN-CONTAINING PROTEIN-RELATED"/>
    <property type="match status" value="1"/>
</dbReference>
<name>A0A371IH76_MUCPR</name>
<evidence type="ECO:0008006" key="4">
    <source>
        <dbReference type="Google" id="ProtNLM"/>
    </source>
</evidence>
<dbReference type="OrthoDB" id="1719899at2759"/>
<dbReference type="AlphaFoldDB" id="A0A371IH76"/>
<evidence type="ECO:0000313" key="3">
    <source>
        <dbReference type="Proteomes" id="UP000257109"/>
    </source>
</evidence>
<feature type="non-terminal residue" evidence="2">
    <location>
        <position position="1"/>
    </location>
</feature>
<feature type="region of interest" description="Disordered" evidence="1">
    <location>
        <begin position="70"/>
        <end position="94"/>
    </location>
</feature>
<gene>
    <name evidence="2" type="ORF">CR513_00530</name>
</gene>
<evidence type="ECO:0000313" key="2">
    <source>
        <dbReference type="EMBL" id="RDY14422.1"/>
    </source>
</evidence>
<accession>A0A371IH76</accession>
<dbReference type="EMBL" id="QJKJ01000076">
    <property type="protein sequence ID" value="RDY14422.1"/>
    <property type="molecule type" value="Genomic_DNA"/>
</dbReference>
<protein>
    <recommendedName>
        <fullName evidence="4">CCHC-type domain-containing protein</fullName>
    </recommendedName>
</protein>
<keyword evidence="3" id="KW-1185">Reference proteome</keyword>